<dbReference type="PANTHER" id="PTHR31072">
    <property type="entry name" value="TRANSCRIPTION FACTOR TCP4-RELATED"/>
    <property type="match status" value="1"/>
</dbReference>
<dbReference type="KEGG" id="jre:108994571"/>
<dbReference type="PROSITE" id="PS51370">
    <property type="entry name" value="R"/>
    <property type="match status" value="1"/>
</dbReference>
<dbReference type="AlphaFoldDB" id="A0A2I4F135"/>
<dbReference type="InterPro" id="IPR017887">
    <property type="entry name" value="TF_TCP_subgr"/>
</dbReference>
<comment type="subcellular location">
    <subcellularLocation>
        <location evidence="1">Nucleus</location>
    </subcellularLocation>
</comment>
<evidence type="ECO:0000313" key="9">
    <source>
        <dbReference type="RefSeq" id="XP_018825368.1"/>
    </source>
</evidence>
<dbReference type="GO" id="GO:2000032">
    <property type="term" value="P:regulation of secondary shoot formation"/>
    <property type="evidence" value="ECO:0000318"/>
    <property type="project" value="GO_Central"/>
</dbReference>
<dbReference type="GO" id="GO:0043565">
    <property type="term" value="F:sequence-specific DNA binding"/>
    <property type="evidence" value="ECO:0000318"/>
    <property type="project" value="GO_Central"/>
</dbReference>
<accession>A0A2I4F135</accession>
<feature type="compositionally biased region" description="Basic and acidic residues" evidence="7">
    <location>
        <begin position="242"/>
        <end position="263"/>
    </location>
</feature>
<evidence type="ECO:0000256" key="3">
    <source>
        <dbReference type="ARBA" id="ARBA00023015"/>
    </source>
</evidence>
<keyword evidence="2" id="KW-0217">Developmental protein</keyword>
<dbReference type="GeneID" id="108994571"/>
<evidence type="ECO:0000256" key="6">
    <source>
        <dbReference type="ARBA" id="ARBA00023242"/>
    </source>
</evidence>
<dbReference type="GO" id="GO:0003700">
    <property type="term" value="F:DNA-binding transcription factor activity"/>
    <property type="evidence" value="ECO:0000318"/>
    <property type="project" value="GO_Central"/>
</dbReference>
<dbReference type="GO" id="GO:0005634">
    <property type="term" value="C:nucleus"/>
    <property type="evidence" value="ECO:0000318"/>
    <property type="project" value="GO_Central"/>
</dbReference>
<keyword evidence="6" id="KW-0539">Nucleus</keyword>
<evidence type="ECO:0000256" key="1">
    <source>
        <dbReference type="ARBA" id="ARBA00004123"/>
    </source>
</evidence>
<dbReference type="Proteomes" id="UP000235220">
    <property type="component" value="Chromosome 15"/>
</dbReference>
<keyword evidence="4" id="KW-0238">DNA-binding</keyword>
<dbReference type="InterPro" id="IPR017888">
    <property type="entry name" value="CYC/TB1_R_domain"/>
</dbReference>
<reference evidence="9" key="1">
    <citation type="submission" date="2025-08" db="UniProtKB">
        <authorList>
            <consortium name="RefSeq"/>
        </authorList>
    </citation>
    <scope>IDENTIFICATION</scope>
    <source>
        <tissue evidence="9">Leaves</tissue>
    </source>
</reference>
<dbReference type="InterPro" id="IPR005333">
    <property type="entry name" value="Transcription_factor_TCP"/>
</dbReference>
<feature type="region of interest" description="Disordered" evidence="7">
    <location>
        <begin position="236"/>
        <end position="263"/>
    </location>
</feature>
<evidence type="ECO:0000256" key="4">
    <source>
        <dbReference type="ARBA" id="ARBA00023125"/>
    </source>
</evidence>
<dbReference type="Pfam" id="PF03634">
    <property type="entry name" value="TCP"/>
    <property type="match status" value="1"/>
</dbReference>
<dbReference type="PANTHER" id="PTHR31072:SF226">
    <property type="entry name" value="TRANSCRIPTION FACTOR TCP18"/>
    <property type="match status" value="1"/>
</dbReference>
<dbReference type="RefSeq" id="XP_018825368.1">
    <property type="nucleotide sequence ID" value="XM_018969823.2"/>
</dbReference>
<keyword evidence="8" id="KW-1185">Reference proteome</keyword>
<evidence type="ECO:0000313" key="8">
    <source>
        <dbReference type="Proteomes" id="UP000235220"/>
    </source>
</evidence>
<evidence type="ECO:0000256" key="7">
    <source>
        <dbReference type="SAM" id="MobiDB-lite"/>
    </source>
</evidence>
<gene>
    <name evidence="9" type="primary">LOC108994571</name>
</gene>
<evidence type="ECO:0000256" key="2">
    <source>
        <dbReference type="ARBA" id="ARBA00022473"/>
    </source>
</evidence>
<dbReference type="PROSITE" id="PS51369">
    <property type="entry name" value="TCP"/>
    <property type="match status" value="1"/>
</dbReference>
<sequence length="400" mass="45445">MYPSNSNYNICNDLISYSDQAFLQLPNLNIFSNSKQEDPSPLCFLDHFSSSPSIDGNAFLENHHDLLFHQQSMVKSDKNTTGTVTNMVDSRKTHINRQTVAEQIPRKRTYKGDRHSKINTARGPRDRRMRLSLEVARKFFGLQDMLGFDKASKTVEWLLLQAKVEIKKLAREVKRSCSVGVKTSTASSTSESGEVLSGIDEVAIYDGNQQGRAVSKEKTSTCTSAKEKKNIRQWRKSAFHPLARESRDQARARARERTKEKLRTRRLDESKFCEVDTANSSDLSRLSIWSLLETGELESAGTQSHNMNPSMDQALPDHQIEEESSHAPDHDLGAAEDMVNDDSLVIIGRWSPSLIFNTVNINTGISQEHHEFTDSQFFGKPCEAYNNNQYDKDYLSYVWH</sequence>
<organism evidence="8 9">
    <name type="scientific">Juglans regia</name>
    <name type="common">English walnut</name>
    <dbReference type="NCBI Taxonomy" id="51240"/>
    <lineage>
        <taxon>Eukaryota</taxon>
        <taxon>Viridiplantae</taxon>
        <taxon>Streptophyta</taxon>
        <taxon>Embryophyta</taxon>
        <taxon>Tracheophyta</taxon>
        <taxon>Spermatophyta</taxon>
        <taxon>Magnoliopsida</taxon>
        <taxon>eudicotyledons</taxon>
        <taxon>Gunneridae</taxon>
        <taxon>Pentapetalae</taxon>
        <taxon>rosids</taxon>
        <taxon>fabids</taxon>
        <taxon>Fagales</taxon>
        <taxon>Juglandaceae</taxon>
        <taxon>Juglans</taxon>
    </lineage>
</organism>
<dbReference type="OrthoDB" id="1896834at2759"/>
<keyword evidence="5" id="KW-0804">Transcription</keyword>
<protein>
    <submittedName>
        <fullName evidence="9">Transcription factor DICHOTOMA-like</fullName>
    </submittedName>
</protein>
<keyword evidence="3" id="KW-0805">Transcription regulation</keyword>
<evidence type="ECO:0000256" key="5">
    <source>
        <dbReference type="ARBA" id="ARBA00023163"/>
    </source>
</evidence>
<proteinExistence type="predicted"/>
<name>A0A2I4F135_JUGRE</name>
<dbReference type="STRING" id="51240.A0A2I4F135"/>
<dbReference type="Gramene" id="Jr15_09340_p1">
    <property type="protein sequence ID" value="cds.Jr15_09340_p1"/>
    <property type="gene ID" value="Jr15_09340"/>
</dbReference>